<protein>
    <recommendedName>
        <fullName evidence="9">Membrane protein YhhN</fullName>
    </recommendedName>
</protein>
<dbReference type="Proteomes" id="UP001500542">
    <property type="component" value="Unassembled WGS sequence"/>
</dbReference>
<evidence type="ECO:0000256" key="4">
    <source>
        <dbReference type="ARBA" id="ARBA00022989"/>
    </source>
</evidence>
<feature type="transmembrane region" description="Helical" evidence="6">
    <location>
        <begin position="105"/>
        <end position="122"/>
    </location>
</feature>
<keyword evidence="3 6" id="KW-0812">Transmembrane</keyword>
<keyword evidence="5 6" id="KW-0472">Membrane</keyword>
<feature type="transmembrane region" description="Helical" evidence="6">
    <location>
        <begin position="12"/>
        <end position="34"/>
    </location>
</feature>
<dbReference type="Pfam" id="PF07947">
    <property type="entry name" value="YhhN"/>
    <property type="match status" value="1"/>
</dbReference>
<sequence length="221" mass="23337">MKLGQLASGRRRLAAYWGAAAIHVAAVAVDIKLLKQTSKVTLMPLLLSWTRTQEDIPPLIQAALLASAAGDLLLETELQLAGMAAFAAAHACYLAVYLTKPGEKSWRVLAAYGALWAALIALLSKDLGSQRVPVAAYALLLTATAVASGWHDKRSGLGGALFLVSDALIAMRMAGRDFPGRGALVMSTYATGQYLLASGAKAQSGDGQTNALPLRPRRRLR</sequence>
<comment type="subcellular location">
    <subcellularLocation>
        <location evidence="1">Membrane</location>
        <topology evidence="1">Multi-pass membrane protein</topology>
    </subcellularLocation>
</comment>
<comment type="caution">
    <text evidence="7">The sequence shown here is derived from an EMBL/GenBank/DDBJ whole genome shotgun (WGS) entry which is preliminary data.</text>
</comment>
<feature type="transmembrane region" description="Helical" evidence="6">
    <location>
        <begin position="134"/>
        <end position="151"/>
    </location>
</feature>
<comment type="similarity">
    <text evidence="2">Belongs to the TMEM86 family.</text>
</comment>
<evidence type="ECO:0000313" key="7">
    <source>
        <dbReference type="EMBL" id="GAA0937543.1"/>
    </source>
</evidence>
<evidence type="ECO:0000313" key="8">
    <source>
        <dbReference type="Proteomes" id="UP001500542"/>
    </source>
</evidence>
<evidence type="ECO:0000256" key="5">
    <source>
        <dbReference type="ARBA" id="ARBA00023136"/>
    </source>
</evidence>
<dbReference type="RefSeq" id="WP_343968399.1">
    <property type="nucleotide sequence ID" value="NZ_BAAAHK010000006.1"/>
</dbReference>
<gene>
    <name evidence="7" type="ORF">GCM10009554_25870</name>
</gene>
<evidence type="ECO:0000256" key="2">
    <source>
        <dbReference type="ARBA" id="ARBA00007375"/>
    </source>
</evidence>
<evidence type="ECO:0000256" key="6">
    <source>
        <dbReference type="SAM" id="Phobius"/>
    </source>
</evidence>
<dbReference type="InterPro" id="IPR012506">
    <property type="entry name" value="TMEM86B-like"/>
</dbReference>
<name>A0ABN1Q509_9ACTN</name>
<dbReference type="EMBL" id="BAAAHK010000006">
    <property type="protein sequence ID" value="GAA0937543.1"/>
    <property type="molecule type" value="Genomic_DNA"/>
</dbReference>
<keyword evidence="4 6" id="KW-1133">Transmembrane helix</keyword>
<proteinExistence type="inferred from homology"/>
<dbReference type="PANTHER" id="PTHR31885:SF6">
    <property type="entry name" value="GH04784P"/>
    <property type="match status" value="1"/>
</dbReference>
<dbReference type="PANTHER" id="PTHR31885">
    <property type="entry name" value="GH04784P"/>
    <property type="match status" value="1"/>
</dbReference>
<organism evidence="7 8">
    <name type="scientific">Kribbella koreensis</name>
    <dbReference type="NCBI Taxonomy" id="57909"/>
    <lineage>
        <taxon>Bacteria</taxon>
        <taxon>Bacillati</taxon>
        <taxon>Actinomycetota</taxon>
        <taxon>Actinomycetes</taxon>
        <taxon>Propionibacteriales</taxon>
        <taxon>Kribbellaceae</taxon>
        <taxon>Kribbella</taxon>
    </lineage>
</organism>
<evidence type="ECO:0000256" key="1">
    <source>
        <dbReference type="ARBA" id="ARBA00004141"/>
    </source>
</evidence>
<accession>A0ABN1Q509</accession>
<reference evidence="7 8" key="1">
    <citation type="journal article" date="2019" name="Int. J. Syst. Evol. Microbiol.">
        <title>The Global Catalogue of Microorganisms (GCM) 10K type strain sequencing project: providing services to taxonomists for standard genome sequencing and annotation.</title>
        <authorList>
            <consortium name="The Broad Institute Genomics Platform"/>
            <consortium name="The Broad Institute Genome Sequencing Center for Infectious Disease"/>
            <person name="Wu L."/>
            <person name="Ma J."/>
        </authorList>
    </citation>
    <scope>NUCLEOTIDE SEQUENCE [LARGE SCALE GENOMIC DNA]</scope>
    <source>
        <strain evidence="7 8">JCM 10977</strain>
    </source>
</reference>
<evidence type="ECO:0008006" key="9">
    <source>
        <dbReference type="Google" id="ProtNLM"/>
    </source>
</evidence>
<keyword evidence="8" id="KW-1185">Reference proteome</keyword>
<feature type="transmembrane region" description="Helical" evidence="6">
    <location>
        <begin position="81"/>
        <end position="99"/>
    </location>
</feature>
<evidence type="ECO:0000256" key="3">
    <source>
        <dbReference type="ARBA" id="ARBA00022692"/>
    </source>
</evidence>